<evidence type="ECO:0008006" key="4">
    <source>
        <dbReference type="Google" id="ProtNLM"/>
    </source>
</evidence>
<comment type="caution">
    <text evidence="2">The sequence shown here is derived from an EMBL/GenBank/DDBJ whole genome shotgun (WGS) entry which is preliminary data.</text>
</comment>
<name>A0AAD5T1G8_9FUNG</name>
<reference evidence="2" key="1">
    <citation type="submission" date="2020-05" db="EMBL/GenBank/DDBJ databases">
        <title>Phylogenomic resolution of chytrid fungi.</title>
        <authorList>
            <person name="Stajich J.E."/>
            <person name="Amses K."/>
            <person name="Simmons R."/>
            <person name="Seto K."/>
            <person name="Myers J."/>
            <person name="Bonds A."/>
            <person name="Quandt C.A."/>
            <person name="Barry K."/>
            <person name="Liu P."/>
            <person name="Grigoriev I."/>
            <person name="Longcore J.E."/>
            <person name="James T.Y."/>
        </authorList>
    </citation>
    <scope>NUCLEOTIDE SEQUENCE</scope>
    <source>
        <strain evidence="2">JEL0513</strain>
    </source>
</reference>
<organism evidence="2 3">
    <name type="scientific">Physocladia obscura</name>
    <dbReference type="NCBI Taxonomy" id="109957"/>
    <lineage>
        <taxon>Eukaryota</taxon>
        <taxon>Fungi</taxon>
        <taxon>Fungi incertae sedis</taxon>
        <taxon>Chytridiomycota</taxon>
        <taxon>Chytridiomycota incertae sedis</taxon>
        <taxon>Chytridiomycetes</taxon>
        <taxon>Chytridiales</taxon>
        <taxon>Chytriomycetaceae</taxon>
        <taxon>Physocladia</taxon>
    </lineage>
</organism>
<evidence type="ECO:0000256" key="1">
    <source>
        <dbReference type="SAM" id="MobiDB-lite"/>
    </source>
</evidence>
<proteinExistence type="predicted"/>
<dbReference type="Proteomes" id="UP001211907">
    <property type="component" value="Unassembled WGS sequence"/>
</dbReference>
<keyword evidence="3" id="KW-1185">Reference proteome</keyword>
<accession>A0AAD5T1G8</accession>
<sequence length="591" mass="65719">MDNPCHDLSPPYSVKEAVANTKETVVEFMRKNERLQMRLQKNIEDDARQMQCDIEATREYVASQLAELETRVSAPIDVVRVLAADVFGRNDARNGVFFSGGEVTASIKIVNSGGNGLMEIYPECFATTSAGEIDTVCAAIHDAIIRRSGNAVRTAATEMLRMHARALSLPSRFSGVDTAEQPPVSTPLLSDRDSLAQIIKAITNCLTTILAVVPAPAAFGIDSDLLRLLNALHSIKTIGNWASHTHNELTYYKQIELIAAFGTITEMMPEFFKLRSSYIKIKQNEAEFAAIQQEDDATNVNNETSFSASSSTLSPSTASSSPTKEFHVAPGAIMLVPPGLSIMPPSTVAFPFATNVWSTVTTQKTSALAFIKPASVVAVTKPITLTAKPKLKYYYPANADIPTGDGRMALTYQAMQEHMKKLDKARLCKYGSKNKCLKPECKESHSYQEVFTYNPLYKVIKCIQTDHFNHEEVYEPSDCVCAHVDLELSLEWMKKGRSYNSKFYLCDDRKSCSDVTCLRSHTVEEISWYSPFFRTKKCEFGSDCTKGQNCLGLHNGKSKPEFRGVEAKVLFLERTHKELARRLTAVDLRFR</sequence>
<feature type="region of interest" description="Disordered" evidence="1">
    <location>
        <begin position="299"/>
        <end position="322"/>
    </location>
</feature>
<feature type="compositionally biased region" description="Low complexity" evidence="1">
    <location>
        <begin position="304"/>
        <end position="322"/>
    </location>
</feature>
<protein>
    <recommendedName>
        <fullName evidence="4">C3H1-type domain-containing protein</fullName>
    </recommendedName>
</protein>
<gene>
    <name evidence="2" type="ORF">HK100_012282</name>
</gene>
<evidence type="ECO:0000313" key="2">
    <source>
        <dbReference type="EMBL" id="KAJ3121674.1"/>
    </source>
</evidence>
<evidence type="ECO:0000313" key="3">
    <source>
        <dbReference type="Proteomes" id="UP001211907"/>
    </source>
</evidence>
<dbReference type="AlphaFoldDB" id="A0AAD5T1G8"/>
<dbReference type="EMBL" id="JADGJH010000863">
    <property type="protein sequence ID" value="KAJ3121674.1"/>
    <property type="molecule type" value="Genomic_DNA"/>
</dbReference>